<protein>
    <submittedName>
        <fullName evidence="1">Uncharacterized protein</fullName>
    </submittedName>
</protein>
<evidence type="ECO:0000313" key="2">
    <source>
        <dbReference type="Proteomes" id="UP000808349"/>
    </source>
</evidence>
<accession>A0A9D7SCN5</accession>
<evidence type="ECO:0000313" key="1">
    <source>
        <dbReference type="EMBL" id="MBK9719195.1"/>
    </source>
</evidence>
<dbReference type="AlphaFoldDB" id="A0A9D7SCN5"/>
<dbReference type="EMBL" id="JADKFW010000017">
    <property type="protein sequence ID" value="MBK9719195.1"/>
    <property type="molecule type" value="Genomic_DNA"/>
</dbReference>
<organism evidence="1 2">
    <name type="scientific">Candidatus Defluviibacterium haderslevense</name>
    <dbReference type="NCBI Taxonomy" id="2981993"/>
    <lineage>
        <taxon>Bacteria</taxon>
        <taxon>Pseudomonadati</taxon>
        <taxon>Bacteroidota</taxon>
        <taxon>Saprospiria</taxon>
        <taxon>Saprospirales</taxon>
        <taxon>Saprospiraceae</taxon>
        <taxon>Candidatus Defluviibacterium</taxon>
    </lineage>
</organism>
<name>A0A9D7SCN5_9BACT</name>
<reference evidence="1 2" key="1">
    <citation type="submission" date="2020-10" db="EMBL/GenBank/DDBJ databases">
        <title>Connecting structure to function with the recovery of over 1000 high-quality activated sludge metagenome-assembled genomes encoding full-length rRNA genes using long-read sequencing.</title>
        <authorList>
            <person name="Singleton C.M."/>
            <person name="Petriglieri F."/>
            <person name="Kristensen J.M."/>
            <person name="Kirkegaard R.H."/>
            <person name="Michaelsen T.Y."/>
            <person name="Andersen M.H."/>
            <person name="Karst S.M."/>
            <person name="Dueholm M.S."/>
            <person name="Nielsen P.H."/>
            <person name="Albertsen M."/>
        </authorList>
    </citation>
    <scope>NUCLEOTIDE SEQUENCE [LARGE SCALE GENOMIC DNA]</scope>
    <source>
        <strain evidence="1">Ribe_18-Q3-R11-54_BAT3C.373</strain>
    </source>
</reference>
<dbReference type="Proteomes" id="UP000808349">
    <property type="component" value="Unassembled WGS sequence"/>
</dbReference>
<sequence length="188" mass="21510">MKLFILFIGIAFFISVGDISMAGIKINDSNASLSKLKLKLVSNENNMTMYKTDNGNDFSITIEKGKVVYMENDWLQDIKSNKPLFSDFYFGQTTLKDIRSKFSTNGFTYRSKGAFTTDTDLIEFNCFEFDSNNNEVLVTITKMSLKEHVTKDNISSKLKLDAIIIADKAYLDKVWGDEKVYDSNYRKI</sequence>
<proteinExistence type="predicted"/>
<comment type="caution">
    <text evidence="1">The sequence shown here is derived from an EMBL/GenBank/DDBJ whole genome shotgun (WGS) entry which is preliminary data.</text>
</comment>
<gene>
    <name evidence="1" type="ORF">IPO85_17085</name>
</gene>